<evidence type="ECO:0000256" key="2">
    <source>
        <dbReference type="SAM" id="Phobius"/>
    </source>
</evidence>
<dbReference type="EMBL" id="CM004387">
    <property type="protein sequence ID" value="OAY60778.1"/>
    <property type="molecule type" value="Genomic_DNA"/>
</dbReference>
<dbReference type="AlphaFoldDB" id="A0A2C9WLW6"/>
<keyword evidence="1" id="KW-0378">Hydrolase</keyword>
<name>A0A2C9WLW6_MANES</name>
<protein>
    <recommendedName>
        <fullName evidence="3">Phosphatidic acid phosphatase type 2/haloperoxidase domain-containing protein</fullName>
    </recommendedName>
</protein>
<organism evidence="4 5">
    <name type="scientific">Manihot esculenta</name>
    <name type="common">Cassava</name>
    <name type="synonym">Jatropha manihot</name>
    <dbReference type="NCBI Taxonomy" id="3983"/>
    <lineage>
        <taxon>Eukaryota</taxon>
        <taxon>Viridiplantae</taxon>
        <taxon>Streptophyta</taxon>
        <taxon>Embryophyta</taxon>
        <taxon>Tracheophyta</taxon>
        <taxon>Spermatophyta</taxon>
        <taxon>Magnoliopsida</taxon>
        <taxon>eudicotyledons</taxon>
        <taxon>Gunneridae</taxon>
        <taxon>Pentapetalae</taxon>
        <taxon>rosids</taxon>
        <taxon>fabids</taxon>
        <taxon>Malpighiales</taxon>
        <taxon>Euphorbiaceae</taxon>
        <taxon>Crotonoideae</taxon>
        <taxon>Manihoteae</taxon>
        <taxon>Manihot</taxon>
    </lineage>
</organism>
<keyword evidence="2" id="KW-0812">Transmembrane</keyword>
<dbReference type="SUPFAM" id="SSF48317">
    <property type="entry name" value="Acid phosphatase/Vanadium-dependent haloperoxidase"/>
    <property type="match status" value="1"/>
</dbReference>
<dbReference type="InterPro" id="IPR000326">
    <property type="entry name" value="PAP2/HPO"/>
</dbReference>
<evidence type="ECO:0000313" key="5">
    <source>
        <dbReference type="Proteomes" id="UP000091857"/>
    </source>
</evidence>
<dbReference type="PANTHER" id="PTHR11247:SF73">
    <property type="entry name" value="PHOSPHATIDIC ACID PHOSPHATASE TYPE 2_HALOPEROXIDASE DOMAIN-CONTAINING PROTEIN"/>
    <property type="match status" value="1"/>
</dbReference>
<dbReference type="STRING" id="3983.A0A2C9WLW6"/>
<dbReference type="Gramene" id="Manes.01G138300.3.v8.1">
    <property type="protein sequence ID" value="Manes.01G138300.3.v8.1.CDS"/>
    <property type="gene ID" value="Manes.01G138300.v8.1"/>
</dbReference>
<keyword evidence="2" id="KW-1133">Transmembrane helix</keyword>
<dbReference type="InterPro" id="IPR036938">
    <property type="entry name" value="PAP2/HPO_sf"/>
</dbReference>
<feature type="transmembrane region" description="Helical" evidence="2">
    <location>
        <begin position="228"/>
        <end position="248"/>
    </location>
</feature>
<dbReference type="Proteomes" id="UP000091857">
    <property type="component" value="Chromosome 1"/>
</dbReference>
<accession>A0A2C9WLW6</accession>
<dbReference type="GO" id="GO:0006651">
    <property type="term" value="P:diacylglycerol biosynthetic process"/>
    <property type="evidence" value="ECO:0000318"/>
    <property type="project" value="GO_Central"/>
</dbReference>
<sequence length="320" mass="36371">MPFLEPSPNPIPTSNKEILFFSWAFFIYISDFTWLCFQLLEIPRNMMVTKALPFNPTFYRPSELHSLKPTSLLRFPNSRTVLFGVFGSKVRVSKTITELVKSSAFRSGDGQKKFKVFQHEAFVKGSTEFHPESMADELGATLNRLSKWVVAFMFGVVLLWRHDAASLWLAMGSVINVIICLRLKRILNQQRPVSTLKSDPGMPSSHAQSIFYIIGVCILSIIERYGTNGSTLMVAVLALACGSYVSWLRVSQQFHTTSQVVVGGAIGSIFSILWYWWWHAFLREAYMSFRWVRIIVAFGGLAYSLCLLSHVIRSCLTNRQ</sequence>
<evidence type="ECO:0000313" key="4">
    <source>
        <dbReference type="EMBL" id="OAY60778.1"/>
    </source>
</evidence>
<proteinExistence type="predicted"/>
<feature type="domain" description="Phosphatidic acid phosphatase type 2/haloperoxidase" evidence="3">
    <location>
        <begin position="185"/>
        <end position="280"/>
    </location>
</feature>
<dbReference type="OrthoDB" id="302705at2759"/>
<dbReference type="GO" id="GO:0008195">
    <property type="term" value="F:phosphatidate phosphatase activity"/>
    <property type="evidence" value="ECO:0000318"/>
    <property type="project" value="GO_Central"/>
</dbReference>
<feature type="transmembrane region" description="Helical" evidence="2">
    <location>
        <begin position="260"/>
        <end position="278"/>
    </location>
</feature>
<reference evidence="5" key="1">
    <citation type="journal article" date="2016" name="Nat. Biotechnol.">
        <title>Sequencing wild and cultivated cassava and related species reveals extensive interspecific hybridization and genetic diversity.</title>
        <authorList>
            <person name="Bredeson J.V."/>
            <person name="Lyons J.B."/>
            <person name="Prochnik S.E."/>
            <person name="Wu G.A."/>
            <person name="Ha C.M."/>
            <person name="Edsinger-Gonzales E."/>
            <person name="Grimwood J."/>
            <person name="Schmutz J."/>
            <person name="Rabbi I.Y."/>
            <person name="Egesi C."/>
            <person name="Nauluvula P."/>
            <person name="Lebot V."/>
            <person name="Ndunguru J."/>
            <person name="Mkamilo G."/>
            <person name="Bart R.S."/>
            <person name="Setter T.L."/>
            <person name="Gleadow R.M."/>
            <person name="Kulakow P."/>
            <person name="Ferguson M.E."/>
            <person name="Rounsley S."/>
            <person name="Rokhsar D.S."/>
        </authorList>
    </citation>
    <scope>NUCLEOTIDE SEQUENCE [LARGE SCALE GENOMIC DNA]</scope>
    <source>
        <strain evidence="5">cv. AM560-2</strain>
    </source>
</reference>
<gene>
    <name evidence="4" type="ORF">MANES_01G138300v8</name>
</gene>
<feature type="transmembrane region" description="Helical" evidence="2">
    <location>
        <begin position="166"/>
        <end position="183"/>
    </location>
</feature>
<keyword evidence="5" id="KW-1185">Reference proteome</keyword>
<feature type="transmembrane region" description="Helical" evidence="2">
    <location>
        <begin position="142"/>
        <end position="160"/>
    </location>
</feature>
<evidence type="ECO:0000256" key="1">
    <source>
        <dbReference type="ARBA" id="ARBA00022801"/>
    </source>
</evidence>
<comment type="caution">
    <text evidence="4">The sequence shown here is derived from an EMBL/GenBank/DDBJ whole genome shotgun (WGS) entry which is preliminary data.</text>
</comment>
<keyword evidence="2" id="KW-0472">Membrane</keyword>
<feature type="transmembrane region" description="Helical" evidence="2">
    <location>
        <begin position="204"/>
        <end position="222"/>
    </location>
</feature>
<feature type="transmembrane region" description="Helical" evidence="2">
    <location>
        <begin position="20"/>
        <end position="40"/>
    </location>
</feature>
<dbReference type="GO" id="GO:0009507">
    <property type="term" value="C:chloroplast"/>
    <property type="evidence" value="ECO:0000318"/>
    <property type="project" value="GO_Central"/>
</dbReference>
<dbReference type="Pfam" id="PF01569">
    <property type="entry name" value="PAP2"/>
    <property type="match status" value="1"/>
</dbReference>
<dbReference type="PANTHER" id="PTHR11247">
    <property type="entry name" value="PALMITOYL-PROTEIN THIOESTERASE/DOLICHYLDIPHOSPHATASE 1"/>
    <property type="match status" value="1"/>
</dbReference>
<evidence type="ECO:0000259" key="3">
    <source>
        <dbReference type="Pfam" id="PF01569"/>
    </source>
</evidence>
<feature type="transmembrane region" description="Helical" evidence="2">
    <location>
        <begin position="290"/>
        <end position="312"/>
    </location>
</feature>
<dbReference type="Gene3D" id="1.20.144.10">
    <property type="entry name" value="Phosphatidic acid phosphatase type 2/haloperoxidase"/>
    <property type="match status" value="1"/>
</dbReference>